<keyword evidence="6 17" id="KW-0004">4Fe-4S</keyword>
<keyword evidence="8 17" id="KW-0479">Metal-binding</keyword>
<feature type="disulfide bond" description="Redox-active" evidence="17">
    <location>
        <begin position="197"/>
        <end position="199"/>
    </location>
</feature>
<dbReference type="Proteomes" id="UP000885672">
    <property type="component" value="Unassembled WGS sequence"/>
</dbReference>
<comment type="catalytic activity">
    <reaction evidence="16 17">
        <text>epoxyqueuosine(34) in tRNA + AH2 = queuosine(34) in tRNA + A + H2O</text>
        <dbReference type="Rhea" id="RHEA:32159"/>
        <dbReference type="Rhea" id="RHEA-COMP:18571"/>
        <dbReference type="Rhea" id="RHEA-COMP:18582"/>
        <dbReference type="ChEBI" id="CHEBI:13193"/>
        <dbReference type="ChEBI" id="CHEBI:15377"/>
        <dbReference type="ChEBI" id="CHEBI:17499"/>
        <dbReference type="ChEBI" id="CHEBI:194431"/>
        <dbReference type="ChEBI" id="CHEBI:194443"/>
        <dbReference type="EC" id="1.17.99.6"/>
    </reaction>
</comment>
<evidence type="ECO:0000256" key="12">
    <source>
        <dbReference type="ARBA" id="ARBA00023014"/>
    </source>
</evidence>
<keyword evidence="14 17" id="KW-0676">Redox-active center</keyword>
<keyword evidence="9 17" id="KW-0671">Queuosine biosynthesis</keyword>
<dbReference type="PANTHER" id="PTHR36701:SF1">
    <property type="entry name" value="EPOXYQUEUOSINE REDUCTASE QUEH"/>
    <property type="match status" value="1"/>
</dbReference>
<comment type="pathway">
    <text evidence="2 17">tRNA modification; tRNA-queuosine biosynthesis.</text>
</comment>
<feature type="binding site" evidence="17">
    <location>
        <position position="38"/>
    </location>
    <ligand>
        <name>[4Fe-4S] cluster</name>
        <dbReference type="ChEBI" id="CHEBI:49883"/>
    </ligand>
</feature>
<evidence type="ECO:0000256" key="10">
    <source>
        <dbReference type="ARBA" id="ARBA00023002"/>
    </source>
</evidence>
<dbReference type="GO" id="GO:0052693">
    <property type="term" value="F:epoxyqueuosine reductase activity"/>
    <property type="evidence" value="ECO:0007669"/>
    <property type="project" value="UniProtKB-UniRule"/>
</dbReference>
<dbReference type="EC" id="1.17.99.6" evidence="4 17"/>
<feature type="binding site" evidence="17">
    <location>
        <position position="118"/>
    </location>
    <ligand>
        <name>[4Fe-4S] cluster</name>
        <dbReference type="ChEBI" id="CHEBI:49883"/>
    </ligand>
</feature>
<dbReference type="EMBL" id="DSBX01000242">
    <property type="protein sequence ID" value="HDQ99906.1"/>
    <property type="molecule type" value="Genomic_DNA"/>
</dbReference>
<reference evidence="18" key="1">
    <citation type="journal article" date="2020" name="mSystems">
        <title>Genome- and Community-Level Interaction Insights into Carbon Utilization and Element Cycling Functions of Hydrothermarchaeota in Hydrothermal Sediment.</title>
        <authorList>
            <person name="Zhou Z."/>
            <person name="Liu Y."/>
            <person name="Xu W."/>
            <person name="Pan J."/>
            <person name="Luo Z.H."/>
            <person name="Li M."/>
        </authorList>
    </citation>
    <scope>NUCLEOTIDE SEQUENCE [LARGE SCALE GENOMIC DNA]</scope>
    <source>
        <strain evidence="18">SpSt-1182</strain>
    </source>
</reference>
<name>A0A7V0XFP8_UNCW3</name>
<evidence type="ECO:0000256" key="9">
    <source>
        <dbReference type="ARBA" id="ARBA00022785"/>
    </source>
</evidence>
<keyword evidence="13 17" id="KW-1015">Disulfide bond</keyword>
<dbReference type="InterPro" id="IPR003828">
    <property type="entry name" value="QueH"/>
</dbReference>
<dbReference type="GO" id="GO:0051539">
    <property type="term" value="F:4 iron, 4 sulfur cluster binding"/>
    <property type="evidence" value="ECO:0007669"/>
    <property type="project" value="UniProtKB-UniRule"/>
</dbReference>
<evidence type="ECO:0000256" key="7">
    <source>
        <dbReference type="ARBA" id="ARBA00022694"/>
    </source>
</evidence>
<sequence length="205" mass="22681">MRIDDRRLASRRGRGVLTVRAGAVRLGVKPRLLLHVCCGPCATEPLHRLAEEYAVSGLFVNPNIAPEEEFLRRAVAVEKLAAAWHFPLEVAPYDHDRFLRAVAGLEAEPEGERRCSVCYRLQLAATAERAAACGCSHFASTLTTGPRKPAAVINPIGEELARRWGVTFVAGDWKKQDGFRRSIARARELGLYRQHHCGCEFPASP</sequence>
<gene>
    <name evidence="17" type="primary">queH</name>
    <name evidence="18" type="ORF">ENN51_06450</name>
</gene>
<keyword evidence="10 17" id="KW-0560">Oxidoreductase</keyword>
<feature type="binding site" evidence="17">
    <location>
        <position position="37"/>
    </location>
    <ligand>
        <name>[4Fe-4S] cluster</name>
        <dbReference type="ChEBI" id="CHEBI:49883"/>
    </ligand>
</feature>
<evidence type="ECO:0000256" key="8">
    <source>
        <dbReference type="ARBA" id="ARBA00022723"/>
    </source>
</evidence>
<keyword evidence="12 17" id="KW-0411">Iron-sulfur</keyword>
<comment type="similarity">
    <text evidence="3 17">Belongs to the QueH family.</text>
</comment>
<feature type="binding site" evidence="17">
    <location>
        <position position="115"/>
    </location>
    <ligand>
        <name>[4Fe-4S] cluster</name>
        <dbReference type="ChEBI" id="CHEBI:49883"/>
    </ligand>
</feature>
<evidence type="ECO:0000256" key="17">
    <source>
        <dbReference type="HAMAP-Rule" id="MF_02089"/>
    </source>
</evidence>
<evidence type="ECO:0000256" key="16">
    <source>
        <dbReference type="ARBA" id="ARBA00047415"/>
    </source>
</evidence>
<dbReference type="AlphaFoldDB" id="A0A7V0XFP8"/>
<keyword evidence="7 17" id="KW-0819">tRNA processing</keyword>
<evidence type="ECO:0000256" key="6">
    <source>
        <dbReference type="ARBA" id="ARBA00022485"/>
    </source>
</evidence>
<evidence type="ECO:0000256" key="1">
    <source>
        <dbReference type="ARBA" id="ARBA00002268"/>
    </source>
</evidence>
<evidence type="ECO:0000256" key="11">
    <source>
        <dbReference type="ARBA" id="ARBA00023004"/>
    </source>
</evidence>
<evidence type="ECO:0000256" key="2">
    <source>
        <dbReference type="ARBA" id="ARBA00004691"/>
    </source>
</evidence>
<dbReference type="UniPathway" id="UPA00392"/>
<dbReference type="Pfam" id="PF02677">
    <property type="entry name" value="QueH"/>
    <property type="match status" value="1"/>
</dbReference>
<evidence type="ECO:0000313" key="18">
    <source>
        <dbReference type="EMBL" id="HDQ99906.1"/>
    </source>
</evidence>
<dbReference type="PANTHER" id="PTHR36701">
    <property type="entry name" value="EPOXYQUEUOSINE REDUCTASE QUEH"/>
    <property type="match status" value="1"/>
</dbReference>
<dbReference type="HAMAP" id="MF_02089">
    <property type="entry name" value="QueH"/>
    <property type="match status" value="1"/>
</dbReference>
<dbReference type="GO" id="GO:0008616">
    <property type="term" value="P:tRNA queuosine(34) biosynthetic process"/>
    <property type="evidence" value="ECO:0007669"/>
    <property type="project" value="UniProtKB-UniRule"/>
</dbReference>
<evidence type="ECO:0000256" key="5">
    <source>
        <dbReference type="ARBA" id="ARBA00016895"/>
    </source>
</evidence>
<protein>
    <recommendedName>
        <fullName evidence="5 17">Epoxyqueuosine reductase QueH</fullName>
        <ecNumber evidence="4 17">1.17.99.6</ecNumber>
    </recommendedName>
    <alternativeName>
        <fullName evidence="15 17">Queuosine biosynthesis protein QueH</fullName>
    </alternativeName>
</protein>
<evidence type="ECO:0000256" key="3">
    <source>
        <dbReference type="ARBA" id="ARBA00008207"/>
    </source>
</evidence>
<organism evidence="18">
    <name type="scientific">candidate division WOR-3 bacterium</name>
    <dbReference type="NCBI Taxonomy" id="2052148"/>
    <lineage>
        <taxon>Bacteria</taxon>
        <taxon>Bacteria division WOR-3</taxon>
    </lineage>
</organism>
<dbReference type="GO" id="GO:0046872">
    <property type="term" value="F:metal ion binding"/>
    <property type="evidence" value="ECO:0007669"/>
    <property type="project" value="UniProtKB-KW"/>
</dbReference>
<comment type="caution">
    <text evidence="18">The sequence shown here is derived from an EMBL/GenBank/DDBJ whole genome shotgun (WGS) entry which is preliminary data.</text>
</comment>
<keyword evidence="11 17" id="KW-0408">Iron</keyword>
<proteinExistence type="inferred from homology"/>
<accession>A0A7V0XFP8</accession>
<evidence type="ECO:0000256" key="4">
    <source>
        <dbReference type="ARBA" id="ARBA00012622"/>
    </source>
</evidence>
<evidence type="ECO:0000256" key="14">
    <source>
        <dbReference type="ARBA" id="ARBA00023284"/>
    </source>
</evidence>
<evidence type="ECO:0000256" key="15">
    <source>
        <dbReference type="ARBA" id="ARBA00031446"/>
    </source>
</evidence>
<evidence type="ECO:0000256" key="13">
    <source>
        <dbReference type="ARBA" id="ARBA00023157"/>
    </source>
</evidence>
<comment type="function">
    <text evidence="1 17">Catalyzes the conversion of epoxyqueuosine (oQ) to queuosine (Q), which is a hypermodified base found in the wobble positions of tRNA(Asp), tRNA(Asn), tRNA(His) and tRNA(Tyr).</text>
</comment>